<dbReference type="AlphaFoldDB" id="A0A2C5Y0Y0"/>
<feature type="compositionally biased region" description="Polar residues" evidence="1">
    <location>
        <begin position="224"/>
        <end position="233"/>
    </location>
</feature>
<keyword evidence="3" id="KW-1185">Reference proteome</keyword>
<sequence>MKISAVLLPIGVATAFPMPFKGLFERALPSTEPTAAERFLRDFAPIPGINIATGAFGGAASGAAGGIRSLLRGGGIRGGATRGGLPARVASSSKPGGVPPKVPGGGSSFTEFESIVPNREVQGIPPKGAPAGGNARAPDLGPSRGIKGLPPKGGSANANAGAQGATAFGPSRGILGLPPKGAPPRGGVPGRGGASAEARKPFKPFPKVNGVEINPETNKPLRFQGQNPQGSAPKSNGRGGLSNGKGLPGGGSIQANINAGAQGKNVAPGGGLVPRPRM</sequence>
<organism evidence="2 3">
    <name type="scientific">Ophiocordyceps australis</name>
    <dbReference type="NCBI Taxonomy" id="1399860"/>
    <lineage>
        <taxon>Eukaryota</taxon>
        <taxon>Fungi</taxon>
        <taxon>Dikarya</taxon>
        <taxon>Ascomycota</taxon>
        <taxon>Pezizomycotina</taxon>
        <taxon>Sordariomycetes</taxon>
        <taxon>Hypocreomycetidae</taxon>
        <taxon>Hypocreales</taxon>
        <taxon>Ophiocordycipitaceae</taxon>
        <taxon>Ophiocordyceps</taxon>
    </lineage>
</organism>
<dbReference type="OrthoDB" id="10630908at2759"/>
<dbReference type="EMBL" id="NJEU01000110">
    <property type="protein sequence ID" value="PHH81569.1"/>
    <property type="molecule type" value="Genomic_DNA"/>
</dbReference>
<protein>
    <submittedName>
        <fullName evidence="2">Uncharacterized protein</fullName>
    </submittedName>
</protein>
<feature type="compositionally biased region" description="Gly residues" evidence="1">
    <location>
        <begin position="237"/>
        <end position="252"/>
    </location>
</feature>
<accession>A0A2C5Y0Y0</accession>
<feature type="region of interest" description="Disordered" evidence="1">
    <location>
        <begin position="125"/>
        <end position="278"/>
    </location>
</feature>
<gene>
    <name evidence="2" type="ORF">CDD82_455</name>
</gene>
<evidence type="ECO:0000313" key="3">
    <source>
        <dbReference type="Proteomes" id="UP000224854"/>
    </source>
</evidence>
<dbReference type="Proteomes" id="UP000224854">
    <property type="component" value="Unassembled WGS sequence"/>
</dbReference>
<name>A0A2C5Y0Y0_9HYPO</name>
<proteinExistence type="predicted"/>
<reference evidence="2 3" key="1">
    <citation type="submission" date="2017-06" db="EMBL/GenBank/DDBJ databases">
        <title>Ant-infecting Ophiocordyceps genomes reveal a high diversity of potential behavioral manipulation genes and a possible major role for enterotoxins.</title>
        <authorList>
            <person name="De Bekker C."/>
            <person name="Evans H.C."/>
            <person name="Brachmann A."/>
            <person name="Hughes D.P."/>
        </authorList>
    </citation>
    <scope>NUCLEOTIDE SEQUENCE [LARGE SCALE GENOMIC DNA]</scope>
    <source>
        <strain evidence="2 3">1348a</strain>
    </source>
</reference>
<comment type="caution">
    <text evidence="2">The sequence shown here is derived from an EMBL/GenBank/DDBJ whole genome shotgun (WGS) entry which is preliminary data.</text>
</comment>
<evidence type="ECO:0000256" key="1">
    <source>
        <dbReference type="SAM" id="MobiDB-lite"/>
    </source>
</evidence>
<feature type="compositionally biased region" description="Low complexity" evidence="1">
    <location>
        <begin position="153"/>
        <end position="169"/>
    </location>
</feature>
<evidence type="ECO:0000313" key="2">
    <source>
        <dbReference type="EMBL" id="PHH81569.1"/>
    </source>
</evidence>